<evidence type="ECO:0000256" key="3">
    <source>
        <dbReference type="PROSITE-ProRule" id="PRU00339"/>
    </source>
</evidence>
<feature type="region of interest" description="Disordered" evidence="4">
    <location>
        <begin position="204"/>
        <end position="325"/>
    </location>
</feature>
<dbReference type="InterPro" id="IPR011990">
    <property type="entry name" value="TPR-like_helical_dom_sf"/>
</dbReference>
<accession>A0A9D8PP37</accession>
<name>A0A9D8PP37_9DELT</name>
<keyword evidence="1" id="KW-0677">Repeat</keyword>
<feature type="repeat" description="TPR" evidence="3">
    <location>
        <begin position="97"/>
        <end position="130"/>
    </location>
</feature>
<dbReference type="Proteomes" id="UP000809273">
    <property type="component" value="Unassembled WGS sequence"/>
</dbReference>
<dbReference type="SMART" id="SM00028">
    <property type="entry name" value="TPR"/>
    <property type="match status" value="3"/>
</dbReference>
<evidence type="ECO:0000313" key="5">
    <source>
        <dbReference type="EMBL" id="MBN1573934.1"/>
    </source>
</evidence>
<reference evidence="5" key="1">
    <citation type="journal article" date="2021" name="Environ. Microbiol.">
        <title>Genomic characterization of three novel Desulfobacterota classes expand the metabolic and phylogenetic diversity of the phylum.</title>
        <authorList>
            <person name="Murphy C.L."/>
            <person name="Biggerstaff J."/>
            <person name="Eichhorn A."/>
            <person name="Ewing E."/>
            <person name="Shahan R."/>
            <person name="Soriano D."/>
            <person name="Stewart S."/>
            <person name="VanMol K."/>
            <person name="Walker R."/>
            <person name="Walters P."/>
            <person name="Elshahed M.S."/>
            <person name="Youssef N.H."/>
        </authorList>
    </citation>
    <scope>NUCLEOTIDE SEQUENCE</scope>
    <source>
        <strain evidence="5">Zod_Metabat.24</strain>
    </source>
</reference>
<dbReference type="SUPFAM" id="SSF48452">
    <property type="entry name" value="TPR-like"/>
    <property type="match status" value="1"/>
</dbReference>
<comment type="caution">
    <text evidence="5">The sequence shown here is derived from an EMBL/GenBank/DDBJ whole genome shotgun (WGS) entry which is preliminary data.</text>
</comment>
<dbReference type="InterPro" id="IPR019734">
    <property type="entry name" value="TPR_rpt"/>
</dbReference>
<dbReference type="EMBL" id="JAFGIX010000060">
    <property type="protein sequence ID" value="MBN1573934.1"/>
    <property type="molecule type" value="Genomic_DNA"/>
</dbReference>
<dbReference type="Gene3D" id="1.25.40.10">
    <property type="entry name" value="Tetratricopeptide repeat domain"/>
    <property type="match status" value="1"/>
</dbReference>
<dbReference type="InterPro" id="IPR051012">
    <property type="entry name" value="CellSynth/LPSAsmb/PSIAsmb"/>
</dbReference>
<dbReference type="Pfam" id="PF14559">
    <property type="entry name" value="TPR_19"/>
    <property type="match status" value="1"/>
</dbReference>
<feature type="region of interest" description="Disordered" evidence="4">
    <location>
        <begin position="1"/>
        <end position="25"/>
    </location>
</feature>
<evidence type="ECO:0000256" key="2">
    <source>
        <dbReference type="ARBA" id="ARBA00022803"/>
    </source>
</evidence>
<evidence type="ECO:0008006" key="7">
    <source>
        <dbReference type="Google" id="ProtNLM"/>
    </source>
</evidence>
<protein>
    <recommendedName>
        <fullName evidence="7">Tetratricopeptide repeat protein</fullName>
    </recommendedName>
</protein>
<keyword evidence="2 3" id="KW-0802">TPR repeat</keyword>
<organism evidence="5 6">
    <name type="scientific">Candidatus Zymogenus saltonus</name>
    <dbReference type="NCBI Taxonomy" id="2844893"/>
    <lineage>
        <taxon>Bacteria</taxon>
        <taxon>Deltaproteobacteria</taxon>
        <taxon>Candidatus Zymogenia</taxon>
        <taxon>Candidatus Zymogeniales</taxon>
        <taxon>Candidatus Zymogenaceae</taxon>
        <taxon>Candidatus Zymogenus</taxon>
    </lineage>
</organism>
<feature type="compositionally biased region" description="Acidic residues" evidence="4">
    <location>
        <begin position="240"/>
        <end position="293"/>
    </location>
</feature>
<evidence type="ECO:0000256" key="4">
    <source>
        <dbReference type="SAM" id="MobiDB-lite"/>
    </source>
</evidence>
<evidence type="ECO:0000256" key="1">
    <source>
        <dbReference type="ARBA" id="ARBA00022737"/>
    </source>
</evidence>
<reference evidence="5" key="2">
    <citation type="submission" date="2021-01" db="EMBL/GenBank/DDBJ databases">
        <authorList>
            <person name="Hahn C.R."/>
            <person name="Youssef N.H."/>
            <person name="Elshahed M."/>
        </authorList>
    </citation>
    <scope>NUCLEOTIDE SEQUENCE</scope>
    <source>
        <strain evidence="5">Zod_Metabat.24</strain>
    </source>
</reference>
<dbReference type="AlphaFoldDB" id="A0A9D8PP37"/>
<evidence type="ECO:0000313" key="6">
    <source>
        <dbReference type="Proteomes" id="UP000809273"/>
    </source>
</evidence>
<feature type="compositionally biased region" description="Acidic residues" evidence="4">
    <location>
        <begin position="301"/>
        <end position="325"/>
    </location>
</feature>
<dbReference type="PROSITE" id="PS50005">
    <property type="entry name" value="TPR"/>
    <property type="match status" value="1"/>
</dbReference>
<gene>
    <name evidence="5" type="ORF">JW984_12120</name>
</gene>
<sequence length="550" mass="60306">MADDKAGIRGAGGVGPKAPKPASPVVGKKSIPVVIRGPSHLGTRVITPEMEKYQSMLAKNPSSRVFAALAECYRKQGMLDEAIHLCVEGVKKYPNYMSGRVALGRAYFDKGMIKEAKEELEKVVSITPNNIVANKVLGDVHLFEEDINGAGVFFGKVLSMSPEDEEVAAKLKDVKAGINPLSAAIKEAKKEEEGEAKAVEEEVLEGKQAEQAAQGAERETIEVGPDSAEPAGEVRKIENEAADEEILEDIEEVEPEPDEEELGIYEEEGELDLEEGGEDIEAGGVDEDIFTEDEQIRFTEVDEIPLDSEPAETVGEDELDISADDVEVVDLTEGEGYGESAGGEEADLDDEFGILDEVFTSGEGMDDLSRAVEEFSQMEEGAVEVEIETKPPEDFEEEEAEIAEFGDETAVEDTVSEDYYDDVEEVRPADMEEYEDKSSAGNLGGEVDISTETIADIYVKQGYFDRALAIYEDLSDAFPTRRTLKEKLSHVRKKLNELGRITATEGKGEISMEDEEALGDTAVVSEDILNSNIQSLQKWLQNVRKYRRMT</sequence>
<dbReference type="PANTHER" id="PTHR45586">
    <property type="entry name" value="TPR REPEAT-CONTAINING PROTEIN PA4667"/>
    <property type="match status" value="1"/>
</dbReference>
<dbReference type="PANTHER" id="PTHR45586:SF1">
    <property type="entry name" value="LIPOPOLYSACCHARIDE ASSEMBLY PROTEIN B"/>
    <property type="match status" value="1"/>
</dbReference>
<proteinExistence type="predicted"/>